<feature type="domain" description="CRISPR system ring nuclease SSO2081-like" evidence="8">
    <location>
        <begin position="87"/>
        <end position="157"/>
    </location>
</feature>
<dbReference type="Proteomes" id="UP000005090">
    <property type="component" value="Chromosome"/>
</dbReference>
<evidence type="ECO:0000256" key="2">
    <source>
        <dbReference type="ARBA" id="ARBA00006676"/>
    </source>
</evidence>
<proteinExistence type="inferred from homology"/>
<reference evidence="9 10" key="1">
    <citation type="journal article" date="2013" name="Genome Announc.">
        <title>Genome Sequence of the Obligate Gammaproteobacterial Methanotroph Methylomicrobium album Strain BG8.</title>
        <authorList>
            <person name="Kits K.D."/>
            <person name="Kalyuzhnaya M.G."/>
            <person name="Klotz M.G."/>
            <person name="Jetten M.S."/>
            <person name="Op den Camp H.J."/>
            <person name="Vuilleumier S."/>
            <person name="Bringel F."/>
            <person name="Dispirito A.A."/>
            <person name="Murrell J.C."/>
            <person name="Bruce D."/>
            <person name="Cheng J.F."/>
            <person name="Copeland A."/>
            <person name="Goodwin L."/>
            <person name="Hauser L."/>
            <person name="Lajus A."/>
            <person name="Land M.L."/>
            <person name="Lapidus A."/>
            <person name="Lucas S."/>
            <person name="Medigue C."/>
            <person name="Pitluck S."/>
            <person name="Woyke T."/>
            <person name="Zeytun A."/>
            <person name="Stein L.Y."/>
        </authorList>
    </citation>
    <scope>NUCLEOTIDE SEQUENCE [LARGE SCALE GENOMIC DNA]</scope>
    <source>
        <strain evidence="9 10">BG8</strain>
    </source>
</reference>
<dbReference type="GO" id="GO:0043103">
    <property type="term" value="P:hypoxanthine salvage"/>
    <property type="evidence" value="ECO:0007669"/>
    <property type="project" value="TreeGrafter"/>
</dbReference>
<dbReference type="AlphaFoldDB" id="H8GGR4"/>
<evidence type="ECO:0000256" key="1">
    <source>
        <dbReference type="ARBA" id="ARBA00001947"/>
    </source>
</evidence>
<dbReference type="PANTHER" id="PTHR11409">
    <property type="entry name" value="ADENOSINE DEAMINASE"/>
    <property type="match status" value="1"/>
</dbReference>
<comment type="cofactor">
    <cofactor evidence="1">
        <name>Zn(2+)</name>
        <dbReference type="ChEBI" id="CHEBI:29105"/>
    </cofactor>
</comment>
<dbReference type="EC" id="3.5.4.4" evidence="3"/>
<evidence type="ECO:0000256" key="6">
    <source>
        <dbReference type="ARBA" id="ARBA00022833"/>
    </source>
</evidence>
<dbReference type="GO" id="GO:0046103">
    <property type="term" value="P:inosine biosynthetic process"/>
    <property type="evidence" value="ECO:0007669"/>
    <property type="project" value="TreeGrafter"/>
</dbReference>
<dbReference type="RefSeq" id="WP_005372354.1">
    <property type="nucleotide sequence ID" value="NZ_CM001475.1"/>
</dbReference>
<organism evidence="9 10">
    <name type="scientific">Methylomicrobium album BG8</name>
    <dbReference type="NCBI Taxonomy" id="686340"/>
    <lineage>
        <taxon>Bacteria</taxon>
        <taxon>Pseudomonadati</taxon>
        <taxon>Pseudomonadota</taxon>
        <taxon>Gammaproteobacteria</taxon>
        <taxon>Methylococcales</taxon>
        <taxon>Methylococcaceae</taxon>
        <taxon>Methylomicrobium</taxon>
    </lineage>
</organism>
<feature type="domain" description="Adenosine deaminase" evidence="7">
    <location>
        <begin position="389"/>
        <end position="685"/>
    </location>
</feature>
<keyword evidence="10" id="KW-1185">Reference proteome</keyword>
<evidence type="ECO:0000313" key="10">
    <source>
        <dbReference type="Proteomes" id="UP000005090"/>
    </source>
</evidence>
<keyword evidence="6" id="KW-0862">Zinc</keyword>
<evidence type="ECO:0000256" key="5">
    <source>
        <dbReference type="ARBA" id="ARBA00022801"/>
    </source>
</evidence>
<dbReference type="STRING" id="686340.Metal_2289"/>
<dbReference type="SUPFAM" id="SSF51556">
    <property type="entry name" value="Metallo-dependent hydrolases"/>
    <property type="match status" value="1"/>
</dbReference>
<dbReference type="EMBL" id="CM001475">
    <property type="protein sequence ID" value="EIC30027.1"/>
    <property type="molecule type" value="Genomic_DNA"/>
</dbReference>
<dbReference type="InterPro" id="IPR001365">
    <property type="entry name" value="A_deaminase_dom"/>
</dbReference>
<name>H8GGR4_METAL</name>
<dbReference type="HOGENOM" id="CLU_396751_0_0_6"/>
<protein>
    <recommendedName>
        <fullName evidence="3">adenosine deaminase</fullName>
        <ecNumber evidence="3">3.5.4.4</ecNumber>
    </recommendedName>
</protein>
<keyword evidence="5" id="KW-0378">Hydrolase</keyword>
<comment type="similarity">
    <text evidence="2">Belongs to the metallo-dependent hydrolases superfamily. Adenosine and AMP deaminases family.</text>
</comment>
<dbReference type="eggNOG" id="COG1816">
    <property type="taxonomic scope" value="Bacteria"/>
</dbReference>
<evidence type="ECO:0000256" key="3">
    <source>
        <dbReference type="ARBA" id="ARBA00012784"/>
    </source>
</evidence>
<dbReference type="PANTHER" id="PTHR11409:SF43">
    <property type="entry name" value="ADENOSINE DEAMINASE"/>
    <property type="match status" value="1"/>
</dbReference>
<dbReference type="GO" id="GO:0006154">
    <property type="term" value="P:adenosine catabolic process"/>
    <property type="evidence" value="ECO:0007669"/>
    <property type="project" value="TreeGrafter"/>
</dbReference>
<gene>
    <name evidence="9" type="ORF">Metal_2289</name>
</gene>
<sequence>MRNILLCTLGASWAVVPEVYAFLAPGKFPLYHHHPQREKLLGLRAQYRLAEPDEIWVCTTQGTQRSLDSLKAWIACWPRSPILRVWRAESTDQLATQQECAAIRELIVRACLKAHHHSGGGQVVLSLAGGRKTMSADMQWAGSLLGCQALLHVISADGLPKEFREALPSVFTQPLPPEWAALVTPLVAGQTVRSDLLDIKVDAAEPIKTEDYPLPLPEAGQIATFADSGASLGQELSKREKASSRLFGNYLQDISRDETHENWRSLYRLPPRRIDQLRNSRLTENHRDWLTALPKADLHRHLGGCLDLNAQRHVAQAIWRNLTEPEQRQALQDCQPLLQAETWAWDWPVSLKANGTRSHRTAALLLHSSDQQLQHNLWYVTEPRIGLKQRHEKGFAAYERPGELTGSALLGYPAAIAPYAQAVVDQAVAEGLAYIELRGSPQKYGDSLTFLESFHQALNDSLTSLPTEKKPCFRFIIIADRRAKEIELADTIRQAVIAKRRLPDFIAGLDLAGDEQQTQPEAIAHLFNPAFAECLPITIHAGEGEAAESIWQATYHLHADRIGHGLTLNDNDKLAQRFRDRSICLELCPTSNREVVGFHDPRYSESRDCPPYPLMELWRKGLPLTLCTDNPGISRTSLADEYLAAAAMSGYRLSQWDVLAMIKQGFVHSFLSAQHKEKLLKRIDAQLYIQLTENP</sequence>
<dbReference type="Pfam" id="PF00962">
    <property type="entry name" value="A_deaminase"/>
    <property type="match status" value="1"/>
</dbReference>
<dbReference type="GO" id="GO:0005829">
    <property type="term" value="C:cytosol"/>
    <property type="evidence" value="ECO:0007669"/>
    <property type="project" value="TreeGrafter"/>
</dbReference>
<dbReference type="GO" id="GO:0004000">
    <property type="term" value="F:adenosine deaminase activity"/>
    <property type="evidence" value="ECO:0007669"/>
    <property type="project" value="TreeGrafter"/>
</dbReference>
<evidence type="ECO:0000313" key="9">
    <source>
        <dbReference type="EMBL" id="EIC30027.1"/>
    </source>
</evidence>
<dbReference type="InterPro" id="IPR019092">
    <property type="entry name" value="SSO2081-like_dom"/>
</dbReference>
<keyword evidence="4" id="KW-0479">Metal-binding</keyword>
<evidence type="ECO:0000259" key="7">
    <source>
        <dbReference type="Pfam" id="PF00962"/>
    </source>
</evidence>
<dbReference type="GO" id="GO:0046872">
    <property type="term" value="F:metal ion binding"/>
    <property type="evidence" value="ECO:0007669"/>
    <property type="project" value="UniProtKB-KW"/>
</dbReference>
<dbReference type="Pfam" id="PF09623">
    <property type="entry name" value="Cas_NE0113"/>
    <property type="match status" value="1"/>
</dbReference>
<dbReference type="InterPro" id="IPR032466">
    <property type="entry name" value="Metal_Hydrolase"/>
</dbReference>
<evidence type="ECO:0000259" key="8">
    <source>
        <dbReference type="Pfam" id="PF09623"/>
    </source>
</evidence>
<evidence type="ECO:0000256" key="4">
    <source>
        <dbReference type="ARBA" id="ARBA00022723"/>
    </source>
</evidence>
<accession>H8GGR4</accession>
<dbReference type="Gene3D" id="3.20.20.140">
    <property type="entry name" value="Metal-dependent hydrolases"/>
    <property type="match status" value="1"/>
</dbReference>
<dbReference type="InterPro" id="IPR006330">
    <property type="entry name" value="Ado/ade_deaminase"/>
</dbReference>